<name>A0A9Q0LT92_ANAIG</name>
<comment type="caution">
    <text evidence="1">The sequence shown here is derived from an EMBL/GenBank/DDBJ whole genome shotgun (WGS) entry which is preliminary data.</text>
</comment>
<reference evidence="1" key="1">
    <citation type="submission" date="2022-10" db="EMBL/GenBank/DDBJ databases">
        <title>Novel sulphate-reducing endosymbionts in the free-living metamonad Anaeramoeba.</title>
        <authorList>
            <person name="Jerlstrom-Hultqvist J."/>
            <person name="Cepicka I."/>
            <person name="Gallot-Lavallee L."/>
            <person name="Salas-Leiva D."/>
            <person name="Curtis B.A."/>
            <person name="Zahonova K."/>
            <person name="Pipaliya S."/>
            <person name="Dacks J."/>
            <person name="Roger A.J."/>
        </authorList>
    </citation>
    <scope>NUCLEOTIDE SEQUENCE</scope>
    <source>
        <strain evidence="1">BMAN</strain>
    </source>
</reference>
<accession>A0A9Q0LT92</accession>
<organism evidence="1 2">
    <name type="scientific">Anaeramoeba ignava</name>
    <name type="common">Anaerobic marine amoeba</name>
    <dbReference type="NCBI Taxonomy" id="1746090"/>
    <lineage>
        <taxon>Eukaryota</taxon>
        <taxon>Metamonada</taxon>
        <taxon>Anaeramoebidae</taxon>
        <taxon>Anaeramoeba</taxon>
    </lineage>
</organism>
<keyword evidence="2" id="KW-1185">Reference proteome</keyword>
<protein>
    <submittedName>
        <fullName evidence="1">Uncharacterized protein</fullName>
    </submittedName>
</protein>
<sequence>MKKIFERKHSLDSYQNPRTENLMNYDSRFQQNNIINQNRDEMIHQILENQHRAQQNQQRNQFLQSNYIGNEPKIIPKTNINKNTDSSLFLKLIQNNPNSVAQLLNNYPNTKTQTQI</sequence>
<dbReference type="AlphaFoldDB" id="A0A9Q0LT92"/>
<proteinExistence type="predicted"/>
<dbReference type="Proteomes" id="UP001149090">
    <property type="component" value="Unassembled WGS sequence"/>
</dbReference>
<evidence type="ECO:0000313" key="1">
    <source>
        <dbReference type="EMBL" id="KAJ5078602.1"/>
    </source>
</evidence>
<dbReference type="EMBL" id="JAPDFW010000053">
    <property type="protein sequence ID" value="KAJ5078602.1"/>
    <property type="molecule type" value="Genomic_DNA"/>
</dbReference>
<gene>
    <name evidence="1" type="ORF">M0811_04927</name>
</gene>
<evidence type="ECO:0000313" key="2">
    <source>
        <dbReference type="Proteomes" id="UP001149090"/>
    </source>
</evidence>